<dbReference type="GO" id="GO:0006261">
    <property type="term" value="P:DNA-templated DNA replication"/>
    <property type="evidence" value="ECO:0007669"/>
    <property type="project" value="TreeGrafter"/>
</dbReference>
<dbReference type="InterPro" id="IPR036397">
    <property type="entry name" value="RNaseH_sf"/>
</dbReference>
<keyword evidence="6" id="KW-0238">DNA-binding</keyword>
<keyword evidence="4" id="KW-0548">Nucleotidyltransferase</keyword>
<dbReference type="AlphaFoldDB" id="A0A381QJE4"/>
<evidence type="ECO:0000256" key="4">
    <source>
        <dbReference type="ARBA" id="ARBA00022695"/>
    </source>
</evidence>
<dbReference type="Pfam" id="PF00136">
    <property type="entry name" value="DNA_pol_B"/>
    <property type="match status" value="1"/>
</dbReference>
<dbReference type="Gene3D" id="3.40.1820.10">
    <property type="entry name" value="DnaQ-like 3'-5' exonuclease"/>
    <property type="match status" value="1"/>
</dbReference>
<dbReference type="InterPro" id="IPR017964">
    <property type="entry name" value="DNA-dir_DNA_pol_B_CS"/>
</dbReference>
<evidence type="ECO:0000256" key="3">
    <source>
        <dbReference type="ARBA" id="ARBA00022679"/>
    </source>
</evidence>
<evidence type="ECO:0000259" key="9">
    <source>
        <dbReference type="Pfam" id="PF03104"/>
    </source>
</evidence>
<evidence type="ECO:0000259" key="8">
    <source>
        <dbReference type="Pfam" id="PF00136"/>
    </source>
</evidence>
<evidence type="ECO:0000256" key="5">
    <source>
        <dbReference type="ARBA" id="ARBA00022932"/>
    </source>
</evidence>
<comment type="similarity">
    <text evidence="1">Belongs to the DNA polymerase type-B family.</text>
</comment>
<protein>
    <recommendedName>
        <fullName evidence="2">DNA-directed DNA polymerase</fullName>
        <ecNumber evidence="2">2.7.7.7</ecNumber>
    </recommendedName>
</protein>
<dbReference type="EC" id="2.7.7.7" evidence="2"/>
<name>A0A381QJE4_9ZZZZ</name>
<keyword evidence="3" id="KW-0808">Transferase</keyword>
<keyword evidence="5" id="KW-0239">DNA-directed DNA polymerase</keyword>
<evidence type="ECO:0000313" key="10">
    <source>
        <dbReference type="EMBL" id="SUZ79110.1"/>
    </source>
</evidence>
<evidence type="ECO:0000256" key="2">
    <source>
        <dbReference type="ARBA" id="ARBA00012417"/>
    </source>
</evidence>
<dbReference type="Gene3D" id="3.30.342.10">
    <property type="entry name" value="DNA Polymerase, chain B, domain 1"/>
    <property type="match status" value="1"/>
</dbReference>
<dbReference type="SMART" id="SM00486">
    <property type="entry name" value="POLBc"/>
    <property type="match status" value="1"/>
</dbReference>
<dbReference type="GO" id="GO:0003887">
    <property type="term" value="F:DNA-directed DNA polymerase activity"/>
    <property type="evidence" value="ECO:0007669"/>
    <property type="project" value="UniProtKB-KW"/>
</dbReference>
<dbReference type="InterPro" id="IPR023211">
    <property type="entry name" value="DNA_pol_palm_dom_sf"/>
</dbReference>
<dbReference type="InterPro" id="IPR012337">
    <property type="entry name" value="RNaseH-like_sf"/>
</dbReference>
<dbReference type="Pfam" id="PF03104">
    <property type="entry name" value="DNA_pol_B_exo1"/>
    <property type="match status" value="1"/>
</dbReference>
<dbReference type="EMBL" id="UINC01001373">
    <property type="protein sequence ID" value="SUZ79110.1"/>
    <property type="molecule type" value="Genomic_DNA"/>
</dbReference>
<dbReference type="SUPFAM" id="SSF53098">
    <property type="entry name" value="Ribonuclease H-like"/>
    <property type="match status" value="1"/>
</dbReference>
<accession>A0A381QJE4</accession>
<dbReference type="PANTHER" id="PTHR10322">
    <property type="entry name" value="DNA POLYMERASE CATALYTIC SUBUNIT"/>
    <property type="match status" value="1"/>
</dbReference>
<dbReference type="InterPro" id="IPR006172">
    <property type="entry name" value="DNA-dir_DNA_pol_B"/>
</dbReference>
<dbReference type="SUPFAM" id="SSF56672">
    <property type="entry name" value="DNA/RNA polymerases"/>
    <property type="match status" value="1"/>
</dbReference>
<reference evidence="10" key="1">
    <citation type="submission" date="2018-05" db="EMBL/GenBank/DDBJ databases">
        <authorList>
            <person name="Lanie J.A."/>
            <person name="Ng W.-L."/>
            <person name="Kazmierczak K.M."/>
            <person name="Andrzejewski T.M."/>
            <person name="Davidsen T.M."/>
            <person name="Wayne K.J."/>
            <person name="Tettelin H."/>
            <person name="Glass J.I."/>
            <person name="Rusch D."/>
            <person name="Podicherti R."/>
            <person name="Tsui H.-C.T."/>
            <person name="Winkler M.E."/>
        </authorList>
    </citation>
    <scope>NUCLEOTIDE SEQUENCE</scope>
</reference>
<organism evidence="10">
    <name type="scientific">marine metagenome</name>
    <dbReference type="NCBI Taxonomy" id="408172"/>
    <lineage>
        <taxon>unclassified sequences</taxon>
        <taxon>metagenomes</taxon>
        <taxon>ecological metagenomes</taxon>
    </lineage>
</organism>
<dbReference type="PROSITE" id="PS00116">
    <property type="entry name" value="DNA_POLYMERASE_B"/>
    <property type="match status" value="1"/>
</dbReference>
<dbReference type="PRINTS" id="PR00106">
    <property type="entry name" value="DNAPOLB"/>
</dbReference>
<evidence type="ECO:0000256" key="7">
    <source>
        <dbReference type="ARBA" id="ARBA00049244"/>
    </source>
</evidence>
<feature type="domain" description="DNA-directed DNA polymerase family B multifunctional" evidence="8">
    <location>
        <begin position="343"/>
        <end position="813"/>
    </location>
</feature>
<dbReference type="PANTHER" id="PTHR10322:SF23">
    <property type="entry name" value="DNA POLYMERASE DELTA CATALYTIC SUBUNIT"/>
    <property type="match status" value="1"/>
</dbReference>
<sequence length="837" mass="98338">MKFYTNVSQYGNFVLERGIENGEPFKNKIEYAPTLFIPSKEKSKYKTLSGQSVSKMKFGNIADAKEFMNKYDTVENFEIYGYTSWMYCHLSDEYPKTITYDFNQIKLMYIDIEVASEHGFPKPEEAKEEITAISMKCGKDFVVIGCGDYNNTREDIEYVKCESEKELIYAFVEHWKRISPDIITGWNIKFFDIPYIVNRLVNLFGEKYIKQLSPWNFVRESKVMGLGGKYNQTYNLTGISVLDYLDLYKKFTLVNQESYRLDHIANVELGEAKLDYSEYDTLHQLYKLDHQKFIDYNIKDVELIEQIEEKKKLVEQAVVLAYDGKTNYDDVFKQVRMWDILTFNYLRQNDIVIPQKERKFKDHAYAGAYVKDPQIGRHDWVVSFDLNSLYPHLIMQYNISPETLITGELPADIQKLKNEITVDNLLNRKIDSSILKKYNLCMAANGHFFRRDIHGFLPKMMQNMYDDRVQYKKQMIDALIEYEKNKTKAISNRVDKFKNLQMAKKVSLNSAYGALGNQYFRFYDTRQAEAVTKSGQLTIQWIERDVNNFLNKLLKTDNEDYVIASDTDSIYVVLDKLVNSVFKDEIDKEKVINFLDKVCEGKIQEVINESFQNLFEYMNAYEQKMFMKREGLSDKGIWTSKKRYMLNVYDNEGVRYKEPKIKMMGIEAVKSSTPSACRDKLRDAISIIMNKDESTLLDFIEEFKGNFKNLPIEEISFPRSVQGVNKYYDSNQLYKKGTPLHIRGAIIYNDMIHKNSLGRKYQAIQEGEKIKYTYLKVPNPTTANVIAMLNTFPKEFKLEKYIDYDLQFTKSFLDPLKIILDTIGWETERKSTLENFF</sequence>
<proteinExistence type="inferred from homology"/>
<dbReference type="InterPro" id="IPR006134">
    <property type="entry name" value="DNA-dir_DNA_pol_B_multi_dom"/>
</dbReference>
<evidence type="ECO:0000256" key="6">
    <source>
        <dbReference type="ARBA" id="ARBA00023125"/>
    </source>
</evidence>
<gene>
    <name evidence="10" type="ORF">METZ01_LOCUS31964</name>
</gene>
<dbReference type="Gene3D" id="3.30.420.10">
    <property type="entry name" value="Ribonuclease H-like superfamily/Ribonuclease H"/>
    <property type="match status" value="1"/>
</dbReference>
<dbReference type="InterPro" id="IPR006133">
    <property type="entry name" value="DNA-dir_DNA_pol_B_exonuc"/>
</dbReference>
<dbReference type="GO" id="GO:0003677">
    <property type="term" value="F:DNA binding"/>
    <property type="evidence" value="ECO:0007669"/>
    <property type="project" value="UniProtKB-KW"/>
</dbReference>
<feature type="domain" description="DNA-directed DNA polymerase family B exonuclease" evidence="9">
    <location>
        <begin position="88"/>
        <end position="264"/>
    </location>
</feature>
<dbReference type="Gene3D" id="3.90.1600.10">
    <property type="entry name" value="Palm domain of DNA polymerase"/>
    <property type="match status" value="1"/>
</dbReference>
<evidence type="ECO:0000256" key="1">
    <source>
        <dbReference type="ARBA" id="ARBA00005755"/>
    </source>
</evidence>
<dbReference type="InterPro" id="IPR050240">
    <property type="entry name" value="DNA_pol_type-B"/>
</dbReference>
<dbReference type="GO" id="GO:0000166">
    <property type="term" value="F:nucleotide binding"/>
    <property type="evidence" value="ECO:0007669"/>
    <property type="project" value="InterPro"/>
</dbReference>
<comment type="catalytic activity">
    <reaction evidence="7">
        <text>DNA(n) + a 2'-deoxyribonucleoside 5'-triphosphate = DNA(n+1) + diphosphate</text>
        <dbReference type="Rhea" id="RHEA:22508"/>
        <dbReference type="Rhea" id="RHEA-COMP:17339"/>
        <dbReference type="Rhea" id="RHEA-COMP:17340"/>
        <dbReference type="ChEBI" id="CHEBI:33019"/>
        <dbReference type="ChEBI" id="CHEBI:61560"/>
        <dbReference type="ChEBI" id="CHEBI:173112"/>
        <dbReference type="EC" id="2.7.7.7"/>
    </reaction>
</comment>
<dbReference type="InterPro" id="IPR043502">
    <property type="entry name" value="DNA/RNA_pol_sf"/>
</dbReference>
<dbReference type="Gene3D" id="1.20.1280.300">
    <property type="match status" value="1"/>
</dbReference>